<accession>A0AAD8XT64</accession>
<reference evidence="3" key="1">
    <citation type="submission" date="2023-06" db="EMBL/GenBank/DDBJ databases">
        <title>Survivors Of The Sea: Transcriptome response of Skeletonema marinoi to long-term dormancy.</title>
        <authorList>
            <person name="Pinder M.I.M."/>
            <person name="Kourtchenko O."/>
            <person name="Robertson E.K."/>
            <person name="Larsson T."/>
            <person name="Maumus F."/>
            <person name="Osuna-Cruz C.M."/>
            <person name="Vancaester E."/>
            <person name="Stenow R."/>
            <person name="Vandepoele K."/>
            <person name="Ploug H."/>
            <person name="Bruchert V."/>
            <person name="Godhe A."/>
            <person name="Topel M."/>
        </authorList>
    </citation>
    <scope>NUCLEOTIDE SEQUENCE</scope>
    <source>
        <strain evidence="3">R05AC</strain>
    </source>
</reference>
<keyword evidence="2" id="KW-1133">Transmembrane helix</keyword>
<keyword evidence="4" id="KW-1185">Reference proteome</keyword>
<keyword evidence="2" id="KW-0812">Transmembrane</keyword>
<dbReference type="AlphaFoldDB" id="A0AAD8XT64"/>
<comment type="caution">
    <text evidence="3">The sequence shown here is derived from an EMBL/GenBank/DDBJ whole genome shotgun (WGS) entry which is preliminary data.</text>
</comment>
<gene>
    <name evidence="3" type="ORF">QTG54_016195</name>
</gene>
<evidence type="ECO:0000313" key="4">
    <source>
        <dbReference type="Proteomes" id="UP001224775"/>
    </source>
</evidence>
<organism evidence="3 4">
    <name type="scientific">Skeletonema marinoi</name>
    <dbReference type="NCBI Taxonomy" id="267567"/>
    <lineage>
        <taxon>Eukaryota</taxon>
        <taxon>Sar</taxon>
        <taxon>Stramenopiles</taxon>
        <taxon>Ochrophyta</taxon>
        <taxon>Bacillariophyta</taxon>
        <taxon>Coscinodiscophyceae</taxon>
        <taxon>Thalassiosirophycidae</taxon>
        <taxon>Thalassiosirales</taxon>
        <taxon>Skeletonemataceae</taxon>
        <taxon>Skeletonema</taxon>
        <taxon>Skeletonema marinoi-dohrnii complex</taxon>
    </lineage>
</organism>
<feature type="compositionally biased region" description="Basic and acidic residues" evidence="1">
    <location>
        <begin position="44"/>
        <end position="61"/>
    </location>
</feature>
<sequence>MVASEDPLTPVQMAINGVKLLVAMSPLIALFYVIYTGFEDEEKEQEKRKQKGDFALDGHGE</sequence>
<proteinExistence type="predicted"/>
<feature type="transmembrane region" description="Helical" evidence="2">
    <location>
        <begin position="20"/>
        <end position="38"/>
    </location>
</feature>
<evidence type="ECO:0000256" key="2">
    <source>
        <dbReference type="SAM" id="Phobius"/>
    </source>
</evidence>
<evidence type="ECO:0000313" key="3">
    <source>
        <dbReference type="EMBL" id="KAK1733057.1"/>
    </source>
</evidence>
<name>A0AAD8XT64_9STRA</name>
<protein>
    <submittedName>
        <fullName evidence="3">Uncharacterized protein</fullName>
    </submittedName>
</protein>
<evidence type="ECO:0000256" key="1">
    <source>
        <dbReference type="SAM" id="MobiDB-lite"/>
    </source>
</evidence>
<feature type="region of interest" description="Disordered" evidence="1">
    <location>
        <begin position="41"/>
        <end position="61"/>
    </location>
</feature>
<dbReference type="EMBL" id="JATAAI010000054">
    <property type="protein sequence ID" value="KAK1733057.1"/>
    <property type="molecule type" value="Genomic_DNA"/>
</dbReference>
<dbReference type="Proteomes" id="UP001224775">
    <property type="component" value="Unassembled WGS sequence"/>
</dbReference>
<keyword evidence="2" id="KW-0472">Membrane</keyword>